<comment type="caution">
    <text evidence="1">The sequence shown here is derived from an EMBL/GenBank/DDBJ whole genome shotgun (WGS) entry which is preliminary data.</text>
</comment>
<dbReference type="Proteomes" id="UP001165064">
    <property type="component" value="Unassembled WGS sequence"/>
</dbReference>
<reference evidence="1" key="1">
    <citation type="submission" date="2023-04" db="EMBL/GenBank/DDBJ databases">
        <title>Ambrosiozyma monospora NBRC 10751.</title>
        <authorList>
            <person name="Ichikawa N."/>
            <person name="Sato H."/>
            <person name="Tonouchi N."/>
        </authorList>
    </citation>
    <scope>NUCLEOTIDE SEQUENCE</scope>
    <source>
        <strain evidence="1">NBRC 10751</strain>
    </source>
</reference>
<name>A0ACB5SSS5_AMBMO</name>
<dbReference type="EMBL" id="BSXS01000223">
    <property type="protein sequence ID" value="GME71511.1"/>
    <property type="molecule type" value="Genomic_DNA"/>
</dbReference>
<sequence length="486" mass="54468">MDSDQDSDSNGNEIQIYIPNEPLQLTDNPSTTEILNQLEESDSKYMAYFDEVLSVYIMIPCAETKSVPLKAEVSYNEPTYKPLTVGSPISQNEQVKIWKVDVTICPERYSKRMKIRVHYKQVDEDHDDELLKDYEVPRSIVFAGSTLNSVKMKTHVVSEEAFVSIAPVFQMMFKKVKAEKTITSLELNPSKMIKEMKKNIQINSVNIHIANCDLVDYTSVSYPLVLKPMAGLSLVYKLVNNDNKSIKPTLVTVNSTIDDKVIVTKWATSIDFQVLTVTPIPNSNSTVALTSPHTNTSMANLLQNKVRSTSSMLHVPKRLSSSSRIRSTSMLGMPTSAVPKKGLIVSVSGQTTVKMGEAFKWKLQLINKSAERMSLILYIQSSIKKQYEKSIPPIPIQSTPGLSHDTVPIYTSYQLIKSFYGKFSKAGLISLSNNLRIDLEPGNLFESELELIGIEKGLFNLHDFKVFDTNTGETFECPKLLDVLVV</sequence>
<organism evidence="1 2">
    <name type="scientific">Ambrosiozyma monospora</name>
    <name type="common">Yeast</name>
    <name type="synonym">Endomycopsis monosporus</name>
    <dbReference type="NCBI Taxonomy" id="43982"/>
    <lineage>
        <taxon>Eukaryota</taxon>
        <taxon>Fungi</taxon>
        <taxon>Dikarya</taxon>
        <taxon>Ascomycota</taxon>
        <taxon>Saccharomycotina</taxon>
        <taxon>Pichiomycetes</taxon>
        <taxon>Pichiales</taxon>
        <taxon>Pichiaceae</taxon>
        <taxon>Ambrosiozyma</taxon>
    </lineage>
</organism>
<accession>A0ACB5SSS5</accession>
<evidence type="ECO:0000313" key="2">
    <source>
        <dbReference type="Proteomes" id="UP001165064"/>
    </source>
</evidence>
<proteinExistence type="predicted"/>
<protein>
    <submittedName>
        <fullName evidence="1">Unnamed protein product</fullName>
    </submittedName>
</protein>
<gene>
    <name evidence="1" type="ORF">Amon02_000060900</name>
</gene>
<keyword evidence="2" id="KW-1185">Reference proteome</keyword>
<evidence type="ECO:0000313" key="1">
    <source>
        <dbReference type="EMBL" id="GME71511.1"/>
    </source>
</evidence>